<dbReference type="Gene3D" id="3.40.190.10">
    <property type="entry name" value="Periplasmic binding protein-like II"/>
    <property type="match status" value="2"/>
</dbReference>
<evidence type="ECO:0000256" key="1">
    <source>
        <dbReference type="ARBA" id="ARBA00010333"/>
    </source>
</evidence>
<proteinExistence type="inferred from homology"/>
<keyword evidence="2" id="KW-0732">Signal</keyword>
<evidence type="ECO:0000313" key="5">
    <source>
        <dbReference type="Proteomes" id="UP001209257"/>
    </source>
</evidence>
<evidence type="ECO:0000259" key="3">
    <source>
        <dbReference type="SMART" id="SM00062"/>
    </source>
</evidence>
<keyword evidence="5" id="KW-1185">Reference proteome</keyword>
<dbReference type="PANTHER" id="PTHR35936">
    <property type="entry name" value="MEMBRANE-BOUND LYTIC MUREIN TRANSGLYCOSYLASE F"/>
    <property type="match status" value="1"/>
</dbReference>
<accession>A0ABT2VIW1</accession>
<protein>
    <submittedName>
        <fullName evidence="4">Transporter substrate-binding domain-containing protein</fullName>
    </submittedName>
</protein>
<comment type="caution">
    <text evidence="4">The sequence shown here is derived from an EMBL/GenBank/DDBJ whole genome shotgun (WGS) entry which is preliminary data.</text>
</comment>
<feature type="domain" description="Solute-binding protein family 3/N-terminal" evidence="3">
    <location>
        <begin position="26"/>
        <end position="238"/>
    </location>
</feature>
<reference evidence="5" key="1">
    <citation type="submission" date="2023-07" db="EMBL/GenBank/DDBJ databases">
        <title>Study on multiphase classification of strain Alteromonas salexigens isolated from the Yellow Sea.</title>
        <authorList>
            <person name="Sun L."/>
        </authorList>
    </citation>
    <scope>NUCLEOTIDE SEQUENCE [LARGE SCALE GENOMIC DNA]</scope>
    <source>
        <strain evidence="5">ASW11-19</strain>
    </source>
</reference>
<name>A0ABT2VIW1_9ALTE</name>
<sequence>MLCPVSLFAQVPATASIAVFEDHDKYIEASRSYGTAWGLIKLAADHQGIALQPQSTSWSAAMNRLQAQRVHLIFGAFQTAERQAWGTFSLPLSEEGSAIFTTPDNPIDRIDDIDMATATIGVSANSVQDEIARELGFVNVYASTARPQLYSMLEEGRLDYLLFGQSIVAYYCANFTATPHEACMKQIGPALLPSWVRVMAASDNRIAKQLIASLNEGLMAIRHTQAARDIFSKYPNAALRHKQWLTQLKQEAGSLPH</sequence>
<dbReference type="Pfam" id="PF00497">
    <property type="entry name" value="SBP_bac_3"/>
    <property type="match status" value="1"/>
</dbReference>
<evidence type="ECO:0000256" key="2">
    <source>
        <dbReference type="ARBA" id="ARBA00022729"/>
    </source>
</evidence>
<gene>
    <name evidence="4" type="ORF">OCL06_00640</name>
</gene>
<dbReference type="InterPro" id="IPR001638">
    <property type="entry name" value="Solute-binding_3/MltF_N"/>
</dbReference>
<dbReference type="EMBL" id="JAOTJC010000002">
    <property type="protein sequence ID" value="MCU7553098.1"/>
    <property type="molecule type" value="Genomic_DNA"/>
</dbReference>
<dbReference type="SMART" id="SM00062">
    <property type="entry name" value="PBPb"/>
    <property type="match status" value="1"/>
</dbReference>
<comment type="similarity">
    <text evidence="1">Belongs to the bacterial solute-binding protein 3 family.</text>
</comment>
<dbReference type="Proteomes" id="UP001209257">
    <property type="component" value="Unassembled WGS sequence"/>
</dbReference>
<organism evidence="4 5">
    <name type="scientific">Alteromonas salexigens</name>
    <dbReference type="NCBI Taxonomy" id="2982530"/>
    <lineage>
        <taxon>Bacteria</taxon>
        <taxon>Pseudomonadati</taxon>
        <taxon>Pseudomonadota</taxon>
        <taxon>Gammaproteobacteria</taxon>
        <taxon>Alteromonadales</taxon>
        <taxon>Alteromonadaceae</taxon>
        <taxon>Alteromonas/Salinimonas group</taxon>
        <taxon>Alteromonas</taxon>
    </lineage>
</organism>
<dbReference type="SUPFAM" id="SSF53850">
    <property type="entry name" value="Periplasmic binding protein-like II"/>
    <property type="match status" value="1"/>
</dbReference>
<evidence type="ECO:0000313" key="4">
    <source>
        <dbReference type="EMBL" id="MCU7553098.1"/>
    </source>
</evidence>